<evidence type="ECO:0008006" key="2">
    <source>
        <dbReference type="Google" id="ProtNLM"/>
    </source>
</evidence>
<dbReference type="EMBL" id="VSSQ01102436">
    <property type="protein sequence ID" value="MPN43807.1"/>
    <property type="molecule type" value="Genomic_DNA"/>
</dbReference>
<dbReference type="AlphaFoldDB" id="A0A645HXT3"/>
<reference evidence="1" key="1">
    <citation type="submission" date="2019-08" db="EMBL/GenBank/DDBJ databases">
        <authorList>
            <person name="Kucharzyk K."/>
            <person name="Murdoch R.W."/>
            <person name="Higgins S."/>
            <person name="Loffler F."/>
        </authorList>
    </citation>
    <scope>NUCLEOTIDE SEQUENCE</scope>
</reference>
<organism evidence="1">
    <name type="scientific">bioreactor metagenome</name>
    <dbReference type="NCBI Taxonomy" id="1076179"/>
    <lineage>
        <taxon>unclassified sequences</taxon>
        <taxon>metagenomes</taxon>
        <taxon>ecological metagenomes</taxon>
    </lineage>
</organism>
<name>A0A645HXT3_9ZZZZ</name>
<dbReference type="SUPFAM" id="SSF117396">
    <property type="entry name" value="TM1631-like"/>
    <property type="match status" value="1"/>
</dbReference>
<dbReference type="InterPro" id="IPR002763">
    <property type="entry name" value="DUF72"/>
</dbReference>
<proteinExistence type="predicted"/>
<dbReference type="Pfam" id="PF01904">
    <property type="entry name" value="DUF72"/>
    <property type="match status" value="1"/>
</dbReference>
<accession>A0A645HXT3</accession>
<comment type="caution">
    <text evidence="1">The sequence shown here is derived from an EMBL/GenBank/DDBJ whole genome shotgun (WGS) entry which is preliminary data.</text>
</comment>
<dbReference type="PANTHER" id="PTHR30348">
    <property type="entry name" value="UNCHARACTERIZED PROTEIN YECE"/>
    <property type="match status" value="1"/>
</dbReference>
<dbReference type="PANTHER" id="PTHR30348:SF4">
    <property type="entry name" value="DUF72 DOMAIN-CONTAINING PROTEIN"/>
    <property type="match status" value="1"/>
</dbReference>
<sequence length="135" mass="15479">MLPDNLAYAVEIRNPQWLDATWFDFLQLNNIAPVLVSGYWMDGLEETLKLLLNTSIPKLCIRLHGDDRSGIEQKTGRRWDKLVKNKDGELDSIAPYLVELAKQGRIVYINVNNHYEGSAPLTIEKLTQYLTGVYE</sequence>
<dbReference type="Gene3D" id="3.20.20.410">
    <property type="entry name" value="Protein of unknown function UPF0759"/>
    <property type="match status" value="1"/>
</dbReference>
<protein>
    <recommendedName>
        <fullName evidence="2">DUF72 domain-containing protein</fullName>
    </recommendedName>
</protein>
<gene>
    <name evidence="1" type="ORF">SDC9_191368</name>
</gene>
<dbReference type="InterPro" id="IPR036520">
    <property type="entry name" value="UPF0759_sf"/>
</dbReference>
<evidence type="ECO:0000313" key="1">
    <source>
        <dbReference type="EMBL" id="MPN43807.1"/>
    </source>
</evidence>